<dbReference type="Gene3D" id="1.10.533.10">
    <property type="entry name" value="Death Domain, Fas"/>
    <property type="match status" value="2"/>
</dbReference>
<dbReference type="CDD" id="cd08336">
    <property type="entry name" value="DED_FADD"/>
    <property type="match status" value="1"/>
</dbReference>
<feature type="region of interest" description="Disordered" evidence="2">
    <location>
        <begin position="182"/>
        <end position="311"/>
    </location>
</feature>
<feature type="compositionally biased region" description="Acidic residues" evidence="2">
    <location>
        <begin position="211"/>
        <end position="220"/>
    </location>
</feature>
<dbReference type="SMART" id="SM00031">
    <property type="entry name" value="DED"/>
    <property type="match status" value="2"/>
</dbReference>
<keyword evidence="1" id="KW-0053">Apoptosis</keyword>
<dbReference type="PROSITE" id="PS50168">
    <property type="entry name" value="DED"/>
    <property type="match status" value="2"/>
</dbReference>
<feature type="domain" description="DED" evidence="3">
    <location>
        <begin position="6"/>
        <end position="81"/>
    </location>
</feature>
<dbReference type="InterPro" id="IPR001875">
    <property type="entry name" value="DED_dom"/>
</dbReference>
<feature type="domain" description="DED" evidence="3">
    <location>
        <begin position="100"/>
        <end position="176"/>
    </location>
</feature>
<dbReference type="InterPro" id="IPR011029">
    <property type="entry name" value="DEATH-like_dom_sf"/>
</dbReference>
<dbReference type="Proteomes" id="UP000838412">
    <property type="component" value="Chromosome 5"/>
</dbReference>
<keyword evidence="5" id="KW-1185">Reference proteome</keyword>
<dbReference type="AlphaFoldDB" id="A0A8J9ZZV5"/>
<accession>A0A8J9ZZV5</accession>
<proteinExistence type="predicted"/>
<protein>
    <submittedName>
        <fullName evidence="4">Hypp3345 protein</fullName>
    </submittedName>
</protein>
<feature type="compositionally biased region" description="Basic and acidic residues" evidence="2">
    <location>
        <begin position="265"/>
        <end position="279"/>
    </location>
</feature>
<organism evidence="4 5">
    <name type="scientific">Branchiostoma lanceolatum</name>
    <name type="common">Common lancelet</name>
    <name type="synonym">Amphioxus lanceolatum</name>
    <dbReference type="NCBI Taxonomy" id="7740"/>
    <lineage>
        <taxon>Eukaryota</taxon>
        <taxon>Metazoa</taxon>
        <taxon>Chordata</taxon>
        <taxon>Cephalochordata</taxon>
        <taxon>Leptocardii</taxon>
        <taxon>Amphioxiformes</taxon>
        <taxon>Branchiostomatidae</taxon>
        <taxon>Branchiostoma</taxon>
    </lineage>
</organism>
<dbReference type="PANTHER" id="PTHR48169:SF7">
    <property type="entry name" value="CASPASE 10"/>
    <property type="match status" value="1"/>
</dbReference>
<dbReference type="GO" id="GO:0006915">
    <property type="term" value="P:apoptotic process"/>
    <property type="evidence" value="ECO:0007669"/>
    <property type="project" value="UniProtKB-KW"/>
</dbReference>
<evidence type="ECO:0000256" key="1">
    <source>
        <dbReference type="ARBA" id="ARBA00022703"/>
    </source>
</evidence>
<evidence type="ECO:0000256" key="2">
    <source>
        <dbReference type="SAM" id="MobiDB-lite"/>
    </source>
</evidence>
<sequence>MTEMDLKTKLLTELSDELEAKQLAELKFLVSDVVPKTELSQIDNGLALFDKLEQSGHPGLALLENLFQTIGREDLVKKMADTYKDDPKWRTDQANDHPTLYRTLLYELGKEMKEDDMEIVKFMFKEDLGESILECPFKLFEALEDHGKIGPPNNLSKLEEGLKMAGREDLVAKIKEFSSKSDEAARLARRRKDTPWVSKSPFAAQNQPQVVEEEEEEEETAAPLNSDASKGDRDVTNHNRRLSTIPEVGPKRVAFPVNTDTVEEETSKQGETTENKQKGVEGSSSSDKSASKDIPMAAPVKKKSSRFCVLL</sequence>
<dbReference type="OrthoDB" id="100767at2759"/>
<dbReference type="EMBL" id="OV696690">
    <property type="protein sequence ID" value="CAH1266377.1"/>
    <property type="molecule type" value="Genomic_DNA"/>
</dbReference>
<evidence type="ECO:0000313" key="5">
    <source>
        <dbReference type="Proteomes" id="UP000838412"/>
    </source>
</evidence>
<evidence type="ECO:0000259" key="3">
    <source>
        <dbReference type="PROSITE" id="PS50168"/>
    </source>
</evidence>
<evidence type="ECO:0000313" key="4">
    <source>
        <dbReference type="EMBL" id="CAH1266377.1"/>
    </source>
</evidence>
<dbReference type="GO" id="GO:0042981">
    <property type="term" value="P:regulation of apoptotic process"/>
    <property type="evidence" value="ECO:0007669"/>
    <property type="project" value="InterPro"/>
</dbReference>
<dbReference type="Pfam" id="PF01335">
    <property type="entry name" value="DED"/>
    <property type="match status" value="2"/>
</dbReference>
<reference evidence="4" key="1">
    <citation type="submission" date="2022-01" db="EMBL/GenBank/DDBJ databases">
        <authorList>
            <person name="Braso-Vives M."/>
        </authorList>
    </citation>
    <scope>NUCLEOTIDE SEQUENCE</scope>
</reference>
<dbReference type="SUPFAM" id="SSF47986">
    <property type="entry name" value="DEATH domain"/>
    <property type="match status" value="2"/>
</dbReference>
<gene>
    <name evidence="4" type="primary">Hypp3345</name>
    <name evidence="4" type="ORF">BLAG_LOCUS19981</name>
</gene>
<dbReference type="PANTHER" id="PTHR48169">
    <property type="entry name" value="DED DOMAIN-CONTAINING PROTEIN"/>
    <property type="match status" value="1"/>
</dbReference>
<name>A0A8J9ZZV5_BRALA</name>